<dbReference type="EMBL" id="OV725082">
    <property type="protein sequence ID" value="CAH1405985.1"/>
    <property type="molecule type" value="Genomic_DNA"/>
</dbReference>
<evidence type="ECO:0000256" key="1">
    <source>
        <dbReference type="SAM" id="MobiDB-lite"/>
    </source>
</evidence>
<name>A0A9P0MVL1_NEZVI</name>
<keyword evidence="3" id="KW-1185">Reference proteome</keyword>
<feature type="region of interest" description="Disordered" evidence="1">
    <location>
        <begin position="47"/>
        <end position="77"/>
    </location>
</feature>
<gene>
    <name evidence="2" type="ORF">NEZAVI_LOCUS14033</name>
</gene>
<accession>A0A9P0MVL1</accession>
<dbReference type="Proteomes" id="UP001152798">
    <property type="component" value="Chromosome 6"/>
</dbReference>
<evidence type="ECO:0000313" key="3">
    <source>
        <dbReference type="Proteomes" id="UP001152798"/>
    </source>
</evidence>
<protein>
    <submittedName>
        <fullName evidence="2">Uncharacterized protein</fullName>
    </submittedName>
</protein>
<evidence type="ECO:0000313" key="2">
    <source>
        <dbReference type="EMBL" id="CAH1405985.1"/>
    </source>
</evidence>
<dbReference type="AlphaFoldDB" id="A0A9P0MVL1"/>
<proteinExistence type="predicted"/>
<sequence>MVSYAKLFRTTEEQLQPIEATVIAVDYSAQSRNCRNKGTIKRPSITLRRHTPSDPVNGQAIPGVSKLRPASTSNPVR</sequence>
<organism evidence="2 3">
    <name type="scientific">Nezara viridula</name>
    <name type="common">Southern green stink bug</name>
    <name type="synonym">Cimex viridulus</name>
    <dbReference type="NCBI Taxonomy" id="85310"/>
    <lineage>
        <taxon>Eukaryota</taxon>
        <taxon>Metazoa</taxon>
        <taxon>Ecdysozoa</taxon>
        <taxon>Arthropoda</taxon>
        <taxon>Hexapoda</taxon>
        <taxon>Insecta</taxon>
        <taxon>Pterygota</taxon>
        <taxon>Neoptera</taxon>
        <taxon>Paraneoptera</taxon>
        <taxon>Hemiptera</taxon>
        <taxon>Heteroptera</taxon>
        <taxon>Panheteroptera</taxon>
        <taxon>Pentatomomorpha</taxon>
        <taxon>Pentatomoidea</taxon>
        <taxon>Pentatomidae</taxon>
        <taxon>Pentatominae</taxon>
        <taxon>Nezara</taxon>
    </lineage>
</organism>
<reference evidence="2" key="1">
    <citation type="submission" date="2022-01" db="EMBL/GenBank/DDBJ databases">
        <authorList>
            <person name="King R."/>
        </authorList>
    </citation>
    <scope>NUCLEOTIDE SEQUENCE</scope>
</reference>